<dbReference type="PANTHER" id="PTHR15020">
    <property type="entry name" value="FLAVIN REDUCTASE-RELATED"/>
    <property type="match status" value="1"/>
</dbReference>
<comment type="caution">
    <text evidence="2">The sequence shown here is derived from an EMBL/GenBank/DDBJ whole genome shotgun (WGS) entry which is preliminary data.</text>
</comment>
<dbReference type="RefSeq" id="WP_163386996.1">
    <property type="nucleotide sequence ID" value="NZ_JAUFQS010000019.1"/>
</dbReference>
<reference evidence="3" key="1">
    <citation type="journal article" date="2019" name="Int. J. Syst. Evol. Microbiol.">
        <title>The Global Catalogue of Microorganisms (GCM) 10K type strain sequencing project: providing services to taxonomists for standard genome sequencing and annotation.</title>
        <authorList>
            <consortium name="The Broad Institute Genomics Platform"/>
            <consortium name="The Broad Institute Genome Sequencing Center for Infectious Disease"/>
            <person name="Wu L."/>
            <person name="Ma J."/>
        </authorList>
    </citation>
    <scope>NUCLEOTIDE SEQUENCE [LARGE SCALE GENOMIC DNA]</scope>
    <source>
        <strain evidence="3">CECT 7706</strain>
    </source>
</reference>
<dbReference type="Pfam" id="PF13460">
    <property type="entry name" value="NAD_binding_10"/>
    <property type="match status" value="1"/>
</dbReference>
<evidence type="ECO:0000313" key="3">
    <source>
        <dbReference type="Proteomes" id="UP001236663"/>
    </source>
</evidence>
<protein>
    <submittedName>
        <fullName evidence="2">SDR family oxidoreductase</fullName>
    </submittedName>
</protein>
<dbReference type="EMBL" id="JAUFQS010000019">
    <property type="protein sequence ID" value="MDN3689150.1"/>
    <property type="molecule type" value="Genomic_DNA"/>
</dbReference>
<dbReference type="Proteomes" id="UP001236663">
    <property type="component" value="Unassembled WGS sequence"/>
</dbReference>
<gene>
    <name evidence="2" type="ORF">QWZ15_15025</name>
</gene>
<name>A0ABT8C9G7_9BACT</name>
<dbReference type="Gene3D" id="3.40.50.720">
    <property type="entry name" value="NAD(P)-binding Rossmann-like Domain"/>
    <property type="match status" value="1"/>
</dbReference>
<sequence>MTVFIAGASGATGKLLVDQLLSMGHQVRALVRETATLPDSWETNPQLTLIHGSISEMSPQVLAPYLQGCQGIASCLGHNLTLKGVYGKPRKLVTEALRSLCAAVRILPPEHPMRFVLMNTAGSRNANLRESLSAGEKLLIGLIRHLLPPHTDNEQAAEYLRAEIGAGDPQIEWVVVRPDSLVDHSEVTAYQAFPSPTRSALFNPGKTSRINVGNFMARLLVENELWEQWKGQMPVLYNQS</sequence>
<dbReference type="SUPFAM" id="SSF51735">
    <property type="entry name" value="NAD(P)-binding Rossmann-fold domains"/>
    <property type="match status" value="1"/>
</dbReference>
<feature type="domain" description="NAD(P)-binding" evidence="1">
    <location>
        <begin position="7"/>
        <end position="221"/>
    </location>
</feature>
<accession>A0ABT8C9G7</accession>
<dbReference type="PANTHER" id="PTHR15020:SF11">
    <property type="entry name" value="OS06G0360300 PROTEIN"/>
    <property type="match status" value="1"/>
</dbReference>
<proteinExistence type="predicted"/>
<organism evidence="2 3">
    <name type="scientific">Cyclobacterium jeungdonense</name>
    <dbReference type="NCBI Taxonomy" id="708087"/>
    <lineage>
        <taxon>Bacteria</taxon>
        <taxon>Pseudomonadati</taxon>
        <taxon>Bacteroidota</taxon>
        <taxon>Cytophagia</taxon>
        <taxon>Cytophagales</taxon>
        <taxon>Cyclobacteriaceae</taxon>
        <taxon>Cyclobacterium</taxon>
    </lineage>
</organism>
<evidence type="ECO:0000313" key="2">
    <source>
        <dbReference type="EMBL" id="MDN3689150.1"/>
    </source>
</evidence>
<evidence type="ECO:0000259" key="1">
    <source>
        <dbReference type="Pfam" id="PF13460"/>
    </source>
</evidence>
<dbReference type="InterPro" id="IPR036291">
    <property type="entry name" value="NAD(P)-bd_dom_sf"/>
</dbReference>
<dbReference type="InterPro" id="IPR016040">
    <property type="entry name" value="NAD(P)-bd_dom"/>
</dbReference>
<keyword evidence="3" id="KW-1185">Reference proteome</keyword>